<feature type="compositionally biased region" description="Low complexity" evidence="1">
    <location>
        <begin position="498"/>
        <end position="516"/>
    </location>
</feature>
<sequence length="718" mass="77807">MSPSLDIPQNGLTLESNPPSNKSATNITPAIGLTLSDGMIEDMIKCFQNGKSIELSLGSSPNLIYGNKSHRLSVYHDPFQYEVFQTANPHDTNSEMSKSRTLDEVMLANKKLSGPGAQPRYKTENTKASKRPVAASSGDAALENLRESMATAQAKKDENTSKRMQVPGSRGSTKVTNKTKFLDKGLGSDTSKSMPVSPALSGLGSPALGATKSLSQQQAEQAKSSRKPVVHLLALEPMSEKELNNRIAGPKDDLKQAMSKVGDLNTSTGKWELRKNYYKELDVFNFNYESDAERQRAIDNAVKVFDKMRLGLSEPEWEKLLPKSERGTGKSLSKLQAQIANGPVTKSKSNGSKNRDSGDEEDVFGDKVNSKVKGEATARSASGPPTSKTKKLSEKEAQAKRLLSKNPAKTAATTSKPKPAKKEVEKPKSAMTKPLSSQFVSESDDEEIPVKKAQVAKAPIKKASTKRLRDEEVDSSDSSLPLNKKTKKDSNPSHRVSDASQSSRPSSTSTTSSSNSFKGKANSPQKSSPLASSPPTNASDFENTSGGDRSSASASPANHRTSSNTRNNRSPIHKRHQKSSSVASSVSSTGSSRHLRPGVLDLAAHYKQFYPVYLRLHNELARSKVKNPKTDFGWDHRRMKKLKSVINNFSSISKPSNYIIYSVSNYTAPIKPQTMTAVVTATLSISPANTLRTTTGVMNSTAFSLFFSTRSHMGITTA</sequence>
<dbReference type="Proteomes" id="UP000326757">
    <property type="component" value="Unassembled WGS sequence"/>
</dbReference>
<feature type="region of interest" description="Disordered" evidence="1">
    <location>
        <begin position="1"/>
        <end position="25"/>
    </location>
</feature>
<dbReference type="InterPro" id="IPR036390">
    <property type="entry name" value="WH_DNA-bd_sf"/>
</dbReference>
<dbReference type="GO" id="GO:0016567">
    <property type="term" value="P:protein ubiquitination"/>
    <property type="evidence" value="ECO:0007669"/>
    <property type="project" value="UniProtKB-UniPathway"/>
</dbReference>
<feature type="compositionally biased region" description="Polar residues" evidence="1">
    <location>
        <begin position="330"/>
        <end position="352"/>
    </location>
</feature>
<feature type="compositionally biased region" description="Low complexity" evidence="1">
    <location>
        <begin position="404"/>
        <end position="417"/>
    </location>
</feature>
<feature type="compositionally biased region" description="Basic and acidic residues" evidence="1">
    <location>
        <begin position="488"/>
        <end position="497"/>
    </location>
</feature>
<proteinExistence type="predicted"/>
<evidence type="ECO:0000256" key="1">
    <source>
        <dbReference type="SAM" id="MobiDB-lite"/>
    </source>
</evidence>
<dbReference type="Gene3D" id="1.10.10.2670">
    <property type="entry name" value="E3 ubiquitin-protein ligase"/>
    <property type="match status" value="1"/>
</dbReference>
<feature type="region of interest" description="Disordered" evidence="1">
    <location>
        <begin position="112"/>
        <end position="137"/>
    </location>
</feature>
<gene>
    <name evidence="3" type="ORF">EYC80_003833</name>
</gene>
<evidence type="ECO:0000259" key="2">
    <source>
        <dbReference type="Pfam" id="PF10390"/>
    </source>
</evidence>
<dbReference type="OrthoDB" id="2587563at2759"/>
<keyword evidence="4" id="KW-1185">Reference proteome</keyword>
<name>A0A5N6KL67_MONLA</name>
<reference evidence="3 4" key="1">
    <citation type="submission" date="2019-06" db="EMBL/GenBank/DDBJ databases">
        <title>Genome Sequence of the Brown Rot Fungal Pathogen Monilinia laxa.</title>
        <authorList>
            <person name="De Miccolis Angelini R.M."/>
            <person name="Landi L."/>
            <person name="Abate D."/>
            <person name="Pollastro S."/>
            <person name="Romanazzi G."/>
            <person name="Faretra F."/>
        </authorList>
    </citation>
    <scope>NUCLEOTIDE SEQUENCE [LARGE SCALE GENOMIC DNA]</scope>
    <source>
        <strain evidence="3 4">Mlax316</strain>
    </source>
</reference>
<comment type="caution">
    <text evidence="3">The sequence shown here is derived from an EMBL/GenBank/DDBJ whole genome shotgun (WGS) entry which is preliminary data.</text>
</comment>
<dbReference type="EMBL" id="VIGI01000001">
    <property type="protein sequence ID" value="KAB8304435.1"/>
    <property type="molecule type" value="Genomic_DNA"/>
</dbReference>
<feature type="region of interest" description="Disordered" evidence="1">
    <location>
        <begin position="151"/>
        <end position="209"/>
    </location>
</feature>
<feature type="compositionally biased region" description="Polar residues" evidence="1">
    <location>
        <begin position="170"/>
        <end position="179"/>
    </location>
</feature>
<protein>
    <recommendedName>
        <fullName evidence="2">RNA polymerase II elongation factor ELL N-terminal domain-containing protein</fullName>
    </recommendedName>
</protein>
<accession>A0A5N6KL67</accession>
<feature type="compositionally biased region" description="Basic and acidic residues" evidence="1">
    <location>
        <begin position="364"/>
        <end position="376"/>
    </location>
</feature>
<feature type="compositionally biased region" description="Low complexity" evidence="1">
    <location>
        <begin position="579"/>
        <end position="592"/>
    </location>
</feature>
<organism evidence="3 4">
    <name type="scientific">Monilinia laxa</name>
    <name type="common">Brown rot fungus</name>
    <name type="synonym">Sclerotinia laxa</name>
    <dbReference type="NCBI Taxonomy" id="61186"/>
    <lineage>
        <taxon>Eukaryota</taxon>
        <taxon>Fungi</taxon>
        <taxon>Dikarya</taxon>
        <taxon>Ascomycota</taxon>
        <taxon>Pezizomycotina</taxon>
        <taxon>Leotiomycetes</taxon>
        <taxon>Helotiales</taxon>
        <taxon>Sclerotiniaceae</taxon>
        <taxon>Monilinia</taxon>
    </lineage>
</organism>
<dbReference type="UniPathway" id="UPA00143"/>
<feature type="compositionally biased region" description="Low complexity" evidence="1">
    <location>
        <begin position="560"/>
        <end position="570"/>
    </location>
</feature>
<dbReference type="Pfam" id="PF10390">
    <property type="entry name" value="ELL"/>
    <property type="match status" value="1"/>
</dbReference>
<evidence type="ECO:0000313" key="4">
    <source>
        <dbReference type="Proteomes" id="UP000326757"/>
    </source>
</evidence>
<evidence type="ECO:0000313" key="3">
    <source>
        <dbReference type="EMBL" id="KAB8304435.1"/>
    </source>
</evidence>
<dbReference type="AlphaFoldDB" id="A0A5N6KL67"/>
<feature type="compositionally biased region" description="Polar residues" evidence="1">
    <location>
        <begin position="522"/>
        <end position="559"/>
    </location>
</feature>
<dbReference type="GO" id="GO:0006368">
    <property type="term" value="P:transcription elongation by RNA polymerase II"/>
    <property type="evidence" value="ECO:0007669"/>
    <property type="project" value="InterPro"/>
</dbReference>
<dbReference type="GO" id="GO:0008023">
    <property type="term" value="C:transcription elongation factor complex"/>
    <property type="evidence" value="ECO:0007669"/>
    <property type="project" value="InterPro"/>
</dbReference>
<feature type="domain" description="RNA polymerase II elongation factor ELL N-terminal" evidence="2">
    <location>
        <begin position="140"/>
        <end position="290"/>
    </location>
</feature>
<dbReference type="SUPFAM" id="SSF46785">
    <property type="entry name" value="Winged helix' DNA-binding domain"/>
    <property type="match status" value="1"/>
</dbReference>
<feature type="region of interest" description="Disordered" evidence="1">
    <location>
        <begin position="321"/>
        <end position="593"/>
    </location>
</feature>
<dbReference type="InterPro" id="IPR019464">
    <property type="entry name" value="ELL_N"/>
</dbReference>
<feature type="compositionally biased region" description="Polar residues" evidence="1">
    <location>
        <begin position="10"/>
        <end position="25"/>
    </location>
</feature>
<dbReference type="InterPro" id="IPR042065">
    <property type="entry name" value="E3_ELL-like"/>
</dbReference>